<name>A0AAE1D6W3_9GAST</name>
<evidence type="ECO:0000313" key="2">
    <source>
        <dbReference type="Proteomes" id="UP001283361"/>
    </source>
</evidence>
<evidence type="ECO:0000313" key="1">
    <source>
        <dbReference type="EMBL" id="KAK3759644.1"/>
    </source>
</evidence>
<dbReference type="Proteomes" id="UP001283361">
    <property type="component" value="Unassembled WGS sequence"/>
</dbReference>
<dbReference type="AlphaFoldDB" id="A0AAE1D6W3"/>
<sequence length="82" mass="9809">MSYSNRSNSHYLEQIHKTHWYVIDLYKKYSERYGQLLGSNAQERSHTHMVYCYVGIFSTIYFNKLLPALDNRFAVGLQKDRI</sequence>
<dbReference type="EMBL" id="JAWDGP010005094">
    <property type="protein sequence ID" value="KAK3759644.1"/>
    <property type="molecule type" value="Genomic_DNA"/>
</dbReference>
<reference evidence="1" key="1">
    <citation type="journal article" date="2023" name="G3 (Bethesda)">
        <title>A reference genome for the long-term kleptoplast-retaining sea slug Elysia crispata morphotype clarki.</title>
        <authorList>
            <person name="Eastman K.E."/>
            <person name="Pendleton A.L."/>
            <person name="Shaikh M.A."/>
            <person name="Suttiyut T."/>
            <person name="Ogas R."/>
            <person name="Tomko P."/>
            <person name="Gavelis G."/>
            <person name="Widhalm J.R."/>
            <person name="Wisecaver J.H."/>
        </authorList>
    </citation>
    <scope>NUCLEOTIDE SEQUENCE</scope>
    <source>
        <strain evidence="1">ECLA1</strain>
    </source>
</reference>
<protein>
    <submittedName>
        <fullName evidence="1">Uncharacterized protein</fullName>
    </submittedName>
</protein>
<proteinExistence type="predicted"/>
<organism evidence="1 2">
    <name type="scientific">Elysia crispata</name>
    <name type="common">lettuce slug</name>
    <dbReference type="NCBI Taxonomy" id="231223"/>
    <lineage>
        <taxon>Eukaryota</taxon>
        <taxon>Metazoa</taxon>
        <taxon>Spiralia</taxon>
        <taxon>Lophotrochozoa</taxon>
        <taxon>Mollusca</taxon>
        <taxon>Gastropoda</taxon>
        <taxon>Heterobranchia</taxon>
        <taxon>Euthyneura</taxon>
        <taxon>Panpulmonata</taxon>
        <taxon>Sacoglossa</taxon>
        <taxon>Placobranchoidea</taxon>
        <taxon>Plakobranchidae</taxon>
        <taxon>Elysia</taxon>
    </lineage>
</organism>
<comment type="caution">
    <text evidence="1">The sequence shown here is derived from an EMBL/GenBank/DDBJ whole genome shotgun (WGS) entry which is preliminary data.</text>
</comment>
<keyword evidence="2" id="KW-1185">Reference proteome</keyword>
<accession>A0AAE1D6W3</accession>
<gene>
    <name evidence="1" type="ORF">RRG08_062176</name>
</gene>